<evidence type="ECO:0000313" key="2">
    <source>
        <dbReference type="Proteomes" id="UP000219058"/>
    </source>
</evidence>
<dbReference type="AlphaFoldDB" id="A0A2A6EFC8"/>
<organism evidence="1 2">
    <name type="scientific">Prevotella intermedia</name>
    <dbReference type="NCBI Taxonomy" id="28131"/>
    <lineage>
        <taxon>Bacteria</taxon>
        <taxon>Pseudomonadati</taxon>
        <taxon>Bacteroidota</taxon>
        <taxon>Bacteroidia</taxon>
        <taxon>Bacteroidales</taxon>
        <taxon>Prevotellaceae</taxon>
        <taxon>Prevotella</taxon>
    </lineage>
</organism>
<proteinExistence type="predicted"/>
<reference evidence="1 2" key="1">
    <citation type="submission" date="2017-09" db="EMBL/GenBank/DDBJ databases">
        <title>Phase variable restriction modification systems are present in the genome sequences of periodontal pathogens Prevotella intermedia, Tannerella forsythia and Porphyromonas gingivalis.</title>
        <authorList>
            <person name="Haigh R.D."/>
            <person name="Crawford L."/>
            <person name="Ralph J."/>
            <person name="Wanford J."/>
            <person name="Vartoukian S.R."/>
            <person name="Hijazib K."/>
            <person name="Wade W."/>
            <person name="Oggioni M.R."/>
        </authorList>
    </citation>
    <scope>NUCLEOTIDE SEQUENCE [LARGE SCALE GENOMIC DNA]</scope>
    <source>
        <strain evidence="1 2">WW2834</strain>
    </source>
</reference>
<name>A0A2A6EFC8_PREIN</name>
<gene>
    <name evidence="1" type="ORF">CLI71_07010</name>
</gene>
<protein>
    <submittedName>
        <fullName evidence="1">Uncharacterized protein</fullName>
    </submittedName>
</protein>
<sequence>MTNEKMQINLDKDCQKAEVIIREVGNVNELPVIEPENLNVRGTIGAIFSFLEKRWGCDGQIDREHTHIIVDRDNLTMVLVCNETDKRNRIIVTGQLQLSRQFEAFHINDGYEWEPIQLSQFIKMNRAYFAERDTNMKLVSVFKNFKAKVNTDYERDRKENGSYTDNYSQIVDSNMPDRFFVVLPIFKGTKAQSIEVETYATINGHDVTVQLISPSAQQVVEETLDTIIDEQIEAIREIAPEIPFIEK</sequence>
<dbReference type="RefSeq" id="WP_097550241.1">
    <property type="nucleotide sequence ID" value="NZ_NSLY01000016.1"/>
</dbReference>
<accession>A0A2A6EFC8</accession>
<comment type="caution">
    <text evidence="1">The sequence shown here is derived from an EMBL/GenBank/DDBJ whole genome shotgun (WGS) entry which is preliminary data.</text>
</comment>
<evidence type="ECO:0000313" key="1">
    <source>
        <dbReference type="EMBL" id="PDP60169.1"/>
    </source>
</evidence>
<dbReference type="EMBL" id="NSLY01000016">
    <property type="protein sequence ID" value="PDP60169.1"/>
    <property type="molecule type" value="Genomic_DNA"/>
</dbReference>
<dbReference type="Proteomes" id="UP000219058">
    <property type="component" value="Unassembled WGS sequence"/>
</dbReference>